<accession>A0A369CHS8</accession>
<dbReference type="PANTHER" id="PTHR36529:SF1">
    <property type="entry name" value="GLYCOSYLTRANSFERASE"/>
    <property type="match status" value="1"/>
</dbReference>
<dbReference type="PANTHER" id="PTHR36529">
    <property type="entry name" value="SLL1095 PROTEIN"/>
    <property type="match status" value="1"/>
</dbReference>
<reference evidence="1 2" key="1">
    <citation type="submission" date="2018-07" db="EMBL/GenBank/DDBJ databases">
        <title>Genomic Encyclopedia of Type Strains, Phase IV (KMG-IV): sequencing the most valuable type-strain genomes for metagenomic binning, comparative biology and taxonomic classification.</title>
        <authorList>
            <person name="Goeker M."/>
        </authorList>
    </citation>
    <scope>NUCLEOTIDE SEQUENCE [LARGE SCALE GENOMIC DNA]</scope>
    <source>
        <strain evidence="1 2">DSM 26407</strain>
    </source>
</reference>
<sequence length="209" mass="23102">MPERRILVFAKAPVPGQVKTRLIPALGPEGAARLHRQLVEHALGTAAAAGLGPVELWCAPDDSDPFLRACAGRHGAVLRVQRGRDVGERMADALDRVLKSGARAVLVGSDCPALDARRLAEAFRALEEVEAVFNPAEDGGYMLVGLRRPLPDAFRDIPWSGPEVMERTRERLRALGVRWRELPPLWDVDRPEDLARLRRLGWEIPAPPR</sequence>
<dbReference type="Gene3D" id="3.90.550.10">
    <property type="entry name" value="Spore Coat Polysaccharide Biosynthesis Protein SpsA, Chain A"/>
    <property type="match status" value="1"/>
</dbReference>
<dbReference type="RefSeq" id="WP_211314816.1">
    <property type="nucleotide sequence ID" value="NZ_QPJY01000002.1"/>
</dbReference>
<keyword evidence="2" id="KW-1185">Reference proteome</keyword>
<evidence type="ECO:0000313" key="1">
    <source>
        <dbReference type="EMBL" id="RCX32226.1"/>
    </source>
</evidence>
<dbReference type="NCBIfam" id="TIGR04282">
    <property type="entry name" value="glyco_like_cofC"/>
    <property type="match status" value="1"/>
</dbReference>
<protein>
    <recommendedName>
        <fullName evidence="3">Glycosyltransferase</fullName>
    </recommendedName>
</protein>
<evidence type="ECO:0008006" key="3">
    <source>
        <dbReference type="Google" id="ProtNLM"/>
    </source>
</evidence>
<dbReference type="EMBL" id="QPJY01000002">
    <property type="protein sequence ID" value="RCX32226.1"/>
    <property type="molecule type" value="Genomic_DNA"/>
</dbReference>
<dbReference type="InterPro" id="IPR029044">
    <property type="entry name" value="Nucleotide-diphossugar_trans"/>
</dbReference>
<evidence type="ECO:0000313" key="2">
    <source>
        <dbReference type="Proteomes" id="UP000252707"/>
    </source>
</evidence>
<comment type="caution">
    <text evidence="1">The sequence shown here is derived from an EMBL/GenBank/DDBJ whole genome shotgun (WGS) entry which is preliminary data.</text>
</comment>
<dbReference type="InterPro" id="IPR018641">
    <property type="entry name" value="Trfase_1_rSAM/seldom-assoc"/>
</dbReference>
<organism evidence="1 2">
    <name type="scientific">Thioalbus denitrificans</name>
    <dbReference type="NCBI Taxonomy" id="547122"/>
    <lineage>
        <taxon>Bacteria</taxon>
        <taxon>Pseudomonadati</taxon>
        <taxon>Pseudomonadota</taxon>
        <taxon>Gammaproteobacteria</taxon>
        <taxon>Chromatiales</taxon>
        <taxon>Ectothiorhodospiraceae</taxon>
        <taxon>Thioalbus</taxon>
    </lineage>
</organism>
<dbReference type="SUPFAM" id="SSF53448">
    <property type="entry name" value="Nucleotide-diphospho-sugar transferases"/>
    <property type="match status" value="1"/>
</dbReference>
<gene>
    <name evidence="1" type="ORF">DFQ59_102586</name>
</gene>
<proteinExistence type="predicted"/>
<dbReference type="Pfam" id="PF09837">
    <property type="entry name" value="DUF2064"/>
    <property type="match status" value="1"/>
</dbReference>
<name>A0A369CHS8_9GAMM</name>
<dbReference type="Proteomes" id="UP000252707">
    <property type="component" value="Unassembled WGS sequence"/>
</dbReference>
<dbReference type="AlphaFoldDB" id="A0A369CHS8"/>